<dbReference type="Gene3D" id="2.30.40.10">
    <property type="entry name" value="Urease, subunit C, domain 1"/>
    <property type="match status" value="1"/>
</dbReference>
<dbReference type="PANTHER" id="PTHR22642:SF2">
    <property type="entry name" value="PROTEIN LONG AFTER FAR-RED 3"/>
    <property type="match status" value="1"/>
</dbReference>
<keyword evidence="4" id="KW-1185">Reference proteome</keyword>
<dbReference type="InterPro" id="IPR032466">
    <property type="entry name" value="Metal_Hydrolase"/>
</dbReference>
<dbReference type="InterPro" id="IPR033932">
    <property type="entry name" value="YtcJ-like"/>
</dbReference>
<keyword evidence="3" id="KW-0378">Hydrolase</keyword>
<dbReference type="InterPro" id="IPR013108">
    <property type="entry name" value="Amidohydro_3"/>
</dbReference>
<evidence type="ECO:0000256" key="1">
    <source>
        <dbReference type="SAM" id="MobiDB-lite"/>
    </source>
</evidence>
<dbReference type="SUPFAM" id="SSF51556">
    <property type="entry name" value="Metallo-dependent hydrolases"/>
    <property type="match status" value="1"/>
</dbReference>
<dbReference type="InterPro" id="IPR011059">
    <property type="entry name" value="Metal-dep_hydrolase_composite"/>
</dbReference>
<proteinExistence type="predicted"/>
<sequence length="544" mass="57862">MTHADLVLTGGQVLTMDPARSRATALAVTGERITAVGHAEVRALVGPRTEVVELDGRAVLPGFQDAHVHAVFGGMELGACDLTGTTDLAEYLRRVAAYAAAHPEREWITGGGWSMESFPGGLPTRQLLDEVVPERPVYLLNRDHHGAWANSRALELAGVTADTPDPADGRIEREPDGTPSGMLQEGATGLVGRAVPAATAADRLAGLLRAQTLLHSLGITAWQDALLGSYAGNDDVADAYTTAAATGRLTARVNGALWWERGRGAEQIPELVDRRKQLAVGRFRADSVKIMQDGITENFTAAMTVPYRDACGCATANAGLSFVDPEALKGYVTQLDALDFQVHFHALGDRAVREALDAVEAALRANGPRGNRHHLAHLQVVHPDDVPRFARLGAVANLQPLWAAHEPQLDELTTPFLGGRLAEWQYPFGDLLRAGATLAAGSDWPVSSPDPLAGVHVAVNRIAPGEDRPAFLPEQRLDLTTALAAYTAGSGYVNRLDDTGTLRAGALADLVVLDRDPFAGRPEDIADARVTQTYVGGERVHDAG</sequence>
<comment type="caution">
    <text evidence="3">The sequence shown here is derived from an EMBL/GenBank/DDBJ whole genome shotgun (WGS) entry which is preliminary data.</text>
</comment>
<evidence type="ECO:0000313" key="4">
    <source>
        <dbReference type="Proteomes" id="UP001596174"/>
    </source>
</evidence>
<organism evidence="3 4">
    <name type="scientific">Streptacidiphilus monticola</name>
    <dbReference type="NCBI Taxonomy" id="2161674"/>
    <lineage>
        <taxon>Bacteria</taxon>
        <taxon>Bacillati</taxon>
        <taxon>Actinomycetota</taxon>
        <taxon>Actinomycetes</taxon>
        <taxon>Kitasatosporales</taxon>
        <taxon>Streptomycetaceae</taxon>
        <taxon>Streptacidiphilus</taxon>
    </lineage>
</organism>
<dbReference type="EMBL" id="JBHSQJ010000050">
    <property type="protein sequence ID" value="MFC5908170.1"/>
    <property type="molecule type" value="Genomic_DNA"/>
</dbReference>
<dbReference type="PANTHER" id="PTHR22642">
    <property type="entry name" value="IMIDAZOLONEPROPIONASE"/>
    <property type="match status" value="1"/>
</dbReference>
<dbReference type="RefSeq" id="WP_380583174.1">
    <property type="nucleotide sequence ID" value="NZ_JBHSQJ010000050.1"/>
</dbReference>
<feature type="domain" description="Amidohydrolase 3" evidence="2">
    <location>
        <begin position="50"/>
        <end position="541"/>
    </location>
</feature>
<dbReference type="Gene3D" id="3.20.20.140">
    <property type="entry name" value="Metal-dependent hydrolases"/>
    <property type="match status" value="1"/>
</dbReference>
<dbReference type="GO" id="GO:0016787">
    <property type="term" value="F:hydrolase activity"/>
    <property type="evidence" value="ECO:0007669"/>
    <property type="project" value="UniProtKB-KW"/>
</dbReference>
<dbReference type="Pfam" id="PF07969">
    <property type="entry name" value="Amidohydro_3"/>
    <property type="match status" value="1"/>
</dbReference>
<gene>
    <name evidence="3" type="ORF">ACFP3V_13215</name>
</gene>
<evidence type="ECO:0000259" key="2">
    <source>
        <dbReference type="Pfam" id="PF07969"/>
    </source>
</evidence>
<dbReference type="SUPFAM" id="SSF51338">
    <property type="entry name" value="Composite domain of metallo-dependent hydrolases"/>
    <property type="match status" value="1"/>
</dbReference>
<accession>A0ABW1G2I4</accession>
<dbReference type="Proteomes" id="UP001596174">
    <property type="component" value="Unassembled WGS sequence"/>
</dbReference>
<dbReference type="EC" id="3.5.-.-" evidence="3"/>
<dbReference type="Gene3D" id="3.10.310.70">
    <property type="match status" value="1"/>
</dbReference>
<protein>
    <submittedName>
        <fullName evidence="3">Amidohydrolase</fullName>
        <ecNumber evidence="3">3.5.-.-</ecNumber>
    </submittedName>
</protein>
<feature type="compositionally biased region" description="Basic and acidic residues" evidence="1">
    <location>
        <begin position="167"/>
        <end position="176"/>
    </location>
</feature>
<feature type="region of interest" description="Disordered" evidence="1">
    <location>
        <begin position="160"/>
        <end position="180"/>
    </location>
</feature>
<reference evidence="4" key="1">
    <citation type="journal article" date="2019" name="Int. J. Syst. Evol. Microbiol.">
        <title>The Global Catalogue of Microorganisms (GCM) 10K type strain sequencing project: providing services to taxonomists for standard genome sequencing and annotation.</title>
        <authorList>
            <consortium name="The Broad Institute Genomics Platform"/>
            <consortium name="The Broad Institute Genome Sequencing Center for Infectious Disease"/>
            <person name="Wu L."/>
            <person name="Ma J."/>
        </authorList>
    </citation>
    <scope>NUCLEOTIDE SEQUENCE [LARGE SCALE GENOMIC DNA]</scope>
    <source>
        <strain evidence="4">JCM 4816</strain>
    </source>
</reference>
<dbReference type="CDD" id="cd01300">
    <property type="entry name" value="YtcJ_like"/>
    <property type="match status" value="1"/>
</dbReference>
<evidence type="ECO:0000313" key="3">
    <source>
        <dbReference type="EMBL" id="MFC5908170.1"/>
    </source>
</evidence>
<name>A0ABW1G2I4_9ACTN</name>